<gene>
    <name evidence="3" type="ORF">UFOVP1071_154</name>
</gene>
<dbReference type="PANTHER" id="PTHR43574">
    <property type="entry name" value="EPIMERASE-RELATED"/>
    <property type="match status" value="1"/>
</dbReference>
<proteinExistence type="predicted"/>
<name>A0A6J5QKZ5_9CAUD</name>
<reference evidence="3" key="1">
    <citation type="submission" date="2020-05" db="EMBL/GenBank/DDBJ databases">
        <authorList>
            <person name="Chiriac C."/>
            <person name="Salcher M."/>
            <person name="Ghai R."/>
            <person name="Kavagutti S V."/>
        </authorList>
    </citation>
    <scope>NUCLEOTIDE SEQUENCE</scope>
</reference>
<dbReference type="InterPro" id="IPR036291">
    <property type="entry name" value="NAD(P)-bd_dom_sf"/>
</dbReference>
<dbReference type="Pfam" id="PF01370">
    <property type="entry name" value="Epimerase"/>
    <property type="match status" value="1"/>
</dbReference>
<evidence type="ECO:0000256" key="1">
    <source>
        <dbReference type="ARBA" id="ARBA00023027"/>
    </source>
</evidence>
<dbReference type="EMBL" id="LR797022">
    <property type="protein sequence ID" value="CAB4182131.1"/>
    <property type="molecule type" value="Genomic_DNA"/>
</dbReference>
<dbReference type="InterPro" id="IPR001509">
    <property type="entry name" value="Epimerase_deHydtase"/>
</dbReference>
<keyword evidence="1" id="KW-0520">NAD</keyword>
<evidence type="ECO:0000259" key="2">
    <source>
        <dbReference type="Pfam" id="PF01370"/>
    </source>
</evidence>
<accession>A0A6J5QKZ5</accession>
<sequence>MKVLITGQAGMIGFHLAQQLSRNGNEVRGIDNYNEYYEVGLKHSRSEILQQNYIHTDVADLRDINWDAYFKTVYKPDVVVHLAAYANPRHSMGSPYDYIDTNITGTQRLIDACERNGIDKVVYASSSCVMHGQPLPWNEHDRPSHQNNPYGWSKRANECQFKHSSLTRTIGLRFFTVYGPYGRPDMALFLFTKGIIDQTPIIAFNNGEMYRDFTYVDDIVNGIEIVVDKIDSDTNGYHDIYNIGYGQKVNLMDFIHEIEENVGKKAIIDNRPSHPADVPATWSDTTKLKALGYNPQFPVSEGIKRFVKWYRSYYGV</sequence>
<dbReference type="Gene3D" id="3.40.50.720">
    <property type="entry name" value="NAD(P)-binding Rossmann-like Domain"/>
    <property type="match status" value="1"/>
</dbReference>
<dbReference type="SUPFAM" id="SSF51735">
    <property type="entry name" value="NAD(P)-binding Rossmann-fold domains"/>
    <property type="match status" value="1"/>
</dbReference>
<feature type="domain" description="NAD-dependent epimerase/dehydratase" evidence="2">
    <location>
        <begin position="3"/>
        <end position="244"/>
    </location>
</feature>
<protein>
    <submittedName>
        <fullName evidence="3">WcaG Nucleoside-diphosphate-sugar epimerases</fullName>
    </submittedName>
</protein>
<organism evidence="3">
    <name type="scientific">uncultured Caudovirales phage</name>
    <dbReference type="NCBI Taxonomy" id="2100421"/>
    <lineage>
        <taxon>Viruses</taxon>
        <taxon>Duplodnaviria</taxon>
        <taxon>Heunggongvirae</taxon>
        <taxon>Uroviricota</taxon>
        <taxon>Caudoviricetes</taxon>
        <taxon>Peduoviridae</taxon>
        <taxon>Maltschvirus</taxon>
        <taxon>Maltschvirus maltsch</taxon>
    </lineage>
</organism>
<evidence type="ECO:0000313" key="3">
    <source>
        <dbReference type="EMBL" id="CAB4182131.1"/>
    </source>
</evidence>
<dbReference type="PRINTS" id="PR01713">
    <property type="entry name" value="NUCEPIMERASE"/>
</dbReference>